<dbReference type="Gene3D" id="1.10.10.60">
    <property type="entry name" value="Homeodomain-like"/>
    <property type="match status" value="1"/>
</dbReference>
<dbReference type="GO" id="GO:0006355">
    <property type="term" value="P:regulation of DNA-templated transcription"/>
    <property type="evidence" value="ECO:0007669"/>
    <property type="project" value="InterPro"/>
</dbReference>
<evidence type="ECO:0000256" key="2">
    <source>
        <dbReference type="ARBA" id="ARBA00022840"/>
    </source>
</evidence>
<evidence type="ECO:0000256" key="4">
    <source>
        <dbReference type="ARBA" id="ARBA00023015"/>
    </source>
</evidence>
<dbReference type="InterPro" id="IPR003593">
    <property type="entry name" value="AAA+_ATPase"/>
</dbReference>
<evidence type="ECO:0000256" key="7">
    <source>
        <dbReference type="ARBA" id="ARBA00023163"/>
    </source>
</evidence>
<dbReference type="GO" id="GO:0005524">
    <property type="term" value="F:ATP binding"/>
    <property type="evidence" value="ECO:0007669"/>
    <property type="project" value="UniProtKB-KW"/>
</dbReference>
<dbReference type="PRINTS" id="PR01590">
    <property type="entry name" value="HTHFIS"/>
</dbReference>
<dbReference type="InterPro" id="IPR025943">
    <property type="entry name" value="Sigma_54_int_dom_ATP-bd_2"/>
</dbReference>
<dbReference type="PROSITE" id="PS50045">
    <property type="entry name" value="SIGMA54_INTERACT_4"/>
    <property type="match status" value="1"/>
</dbReference>
<dbReference type="GO" id="GO:0043565">
    <property type="term" value="F:sequence-specific DNA binding"/>
    <property type="evidence" value="ECO:0007669"/>
    <property type="project" value="InterPro"/>
</dbReference>
<dbReference type="InterPro" id="IPR009057">
    <property type="entry name" value="Homeodomain-like_sf"/>
</dbReference>
<dbReference type="PROSITE" id="PS00676">
    <property type="entry name" value="SIGMA54_INTERACT_2"/>
    <property type="match status" value="1"/>
</dbReference>
<dbReference type="PROSITE" id="PS00688">
    <property type="entry name" value="SIGMA54_INTERACT_3"/>
    <property type="match status" value="1"/>
</dbReference>
<dbReference type="EMBL" id="SDWJ01000002">
    <property type="protein sequence ID" value="MVZ98000.1"/>
    <property type="molecule type" value="Genomic_DNA"/>
</dbReference>
<sequence>MVTSTVQAPAKYEKPASIEEMLIGKSPIMGTLRDMVRRVANSSASVMICGPSGSGKEVVARAIHNASPRSTKPYVALNCGAIPAELIESELFGHERGAFTGAQARRTGHFENADKGTLFLDEIGDMRFDMQVKLLRVLEDGLISRIGGNSNIPVDVRIISATHQKIDKAILDGRFREDLFFRLGVVVLQVPDLASRVEDIPQLIAHFQKNRTGQLCQFDASAIQRLSMHDWPGNVRELRNVIERANILFNGETIDAFGVDQLLGRSLPKLAAVPVLPIATDVPDFVPQATEARPVSFGAPIDLKAQIERMELERIQMALIHAEGVISEAARLLTLKRTTLIEKMRKYRLEKIAA</sequence>
<dbReference type="InterPro" id="IPR002078">
    <property type="entry name" value="Sigma_54_int"/>
</dbReference>
<dbReference type="OrthoDB" id="9154941at2"/>
<reference evidence="9 10" key="1">
    <citation type="submission" date="2019-01" db="EMBL/GenBank/DDBJ databases">
        <title>Sphingorhabdus lacus sp.nov., isolated from an oligotrophic freshwater lake.</title>
        <authorList>
            <person name="Park M."/>
        </authorList>
    </citation>
    <scope>NUCLEOTIDE SEQUENCE [LARGE SCALE GENOMIC DNA]</scope>
    <source>
        <strain evidence="9 10">IMCC26285</strain>
    </source>
</reference>
<keyword evidence="2" id="KW-0067">ATP-binding</keyword>
<evidence type="ECO:0000256" key="1">
    <source>
        <dbReference type="ARBA" id="ARBA00022741"/>
    </source>
</evidence>
<dbReference type="Gene3D" id="1.10.8.60">
    <property type="match status" value="1"/>
</dbReference>
<keyword evidence="10" id="KW-1185">Reference proteome</keyword>
<dbReference type="CDD" id="cd00009">
    <property type="entry name" value="AAA"/>
    <property type="match status" value="1"/>
</dbReference>
<dbReference type="SUPFAM" id="SSF52540">
    <property type="entry name" value="P-loop containing nucleoside triphosphate hydrolases"/>
    <property type="match status" value="1"/>
</dbReference>
<dbReference type="InterPro" id="IPR027417">
    <property type="entry name" value="P-loop_NTPase"/>
</dbReference>
<protein>
    <submittedName>
        <fullName evidence="9">Sigma-54-dependent Fis family transcriptional regulator</fullName>
    </submittedName>
</protein>
<keyword evidence="5" id="KW-0238">DNA-binding</keyword>
<keyword evidence="4" id="KW-0805">Transcription regulation</keyword>
<keyword evidence="1" id="KW-0547">Nucleotide-binding</keyword>
<accession>A0A6I4M1P9</accession>
<dbReference type="SUPFAM" id="SSF46689">
    <property type="entry name" value="Homeodomain-like"/>
    <property type="match status" value="1"/>
</dbReference>
<dbReference type="Gene3D" id="3.40.50.300">
    <property type="entry name" value="P-loop containing nucleotide triphosphate hydrolases"/>
    <property type="match status" value="1"/>
</dbReference>
<evidence type="ECO:0000259" key="8">
    <source>
        <dbReference type="PROSITE" id="PS50045"/>
    </source>
</evidence>
<dbReference type="PANTHER" id="PTHR32071">
    <property type="entry name" value="TRANSCRIPTIONAL REGULATORY PROTEIN"/>
    <property type="match status" value="1"/>
</dbReference>
<dbReference type="RefSeq" id="WP_160353966.1">
    <property type="nucleotide sequence ID" value="NZ_SDWJ01000002.1"/>
</dbReference>
<evidence type="ECO:0000256" key="5">
    <source>
        <dbReference type="ARBA" id="ARBA00023125"/>
    </source>
</evidence>
<evidence type="ECO:0000256" key="6">
    <source>
        <dbReference type="ARBA" id="ARBA00023159"/>
    </source>
</evidence>
<dbReference type="InterPro" id="IPR002197">
    <property type="entry name" value="HTH_Fis"/>
</dbReference>
<evidence type="ECO:0000313" key="9">
    <source>
        <dbReference type="EMBL" id="MVZ98000.1"/>
    </source>
</evidence>
<name>A0A6I4M1P9_9SPHN</name>
<dbReference type="Pfam" id="PF02954">
    <property type="entry name" value="HTH_8"/>
    <property type="match status" value="1"/>
</dbReference>
<dbReference type="GO" id="GO:0000160">
    <property type="term" value="P:phosphorelay signal transduction system"/>
    <property type="evidence" value="ECO:0007669"/>
    <property type="project" value="UniProtKB-KW"/>
</dbReference>
<dbReference type="SMART" id="SM00382">
    <property type="entry name" value="AAA"/>
    <property type="match status" value="1"/>
</dbReference>
<dbReference type="Pfam" id="PF00158">
    <property type="entry name" value="Sigma54_activat"/>
    <property type="match status" value="1"/>
</dbReference>
<keyword evidence="3" id="KW-0902">Two-component regulatory system</keyword>
<dbReference type="AlphaFoldDB" id="A0A6I4M1P9"/>
<keyword evidence="7" id="KW-0804">Transcription</keyword>
<dbReference type="PANTHER" id="PTHR32071:SF117">
    <property type="entry name" value="PTS-DEPENDENT DIHYDROXYACETONE KINASE OPERON REGULATORY PROTEIN-RELATED"/>
    <property type="match status" value="1"/>
</dbReference>
<evidence type="ECO:0000313" key="10">
    <source>
        <dbReference type="Proteomes" id="UP000471147"/>
    </source>
</evidence>
<organism evidence="9 10">
    <name type="scientific">Sphingorhabdus profundilacus</name>
    <dbReference type="NCBI Taxonomy" id="2509718"/>
    <lineage>
        <taxon>Bacteria</taxon>
        <taxon>Pseudomonadati</taxon>
        <taxon>Pseudomonadota</taxon>
        <taxon>Alphaproteobacteria</taxon>
        <taxon>Sphingomonadales</taxon>
        <taxon>Sphingomonadaceae</taxon>
        <taxon>Sphingorhabdus</taxon>
    </lineage>
</organism>
<gene>
    <name evidence="9" type="ORF">EUU23_09805</name>
</gene>
<comment type="caution">
    <text evidence="9">The sequence shown here is derived from an EMBL/GenBank/DDBJ whole genome shotgun (WGS) entry which is preliminary data.</text>
</comment>
<dbReference type="InterPro" id="IPR058031">
    <property type="entry name" value="AAA_lid_NorR"/>
</dbReference>
<feature type="domain" description="Sigma-54 factor interaction" evidence="8">
    <location>
        <begin position="22"/>
        <end position="247"/>
    </location>
</feature>
<proteinExistence type="predicted"/>
<keyword evidence="6" id="KW-0010">Activator</keyword>
<evidence type="ECO:0000256" key="3">
    <source>
        <dbReference type="ARBA" id="ARBA00023012"/>
    </source>
</evidence>
<dbReference type="Proteomes" id="UP000471147">
    <property type="component" value="Unassembled WGS sequence"/>
</dbReference>
<dbReference type="FunFam" id="3.40.50.300:FF:000006">
    <property type="entry name" value="DNA-binding transcriptional regulator NtrC"/>
    <property type="match status" value="1"/>
</dbReference>
<dbReference type="Pfam" id="PF25601">
    <property type="entry name" value="AAA_lid_14"/>
    <property type="match status" value="1"/>
</dbReference>
<dbReference type="InterPro" id="IPR025944">
    <property type="entry name" value="Sigma_54_int_dom_CS"/>
</dbReference>